<accession>A0ABN9MG55</accession>
<sequence>MVSGYSTRHKSPKYLHNKHNTLLPTAQKPNLKQKIVLSRLTPEMWTAELDGALDRFAADVTQETLCVYFDPLSGLHVEPNMPSQNVEQLIYFIRKDRVALTPENLDETLQFGSIRGSYIVTLLRLMNGIYAPYIFSDNSWPESIRNNFLAHVHRFLAALTDTRYKLQGHTVLYIPIEAMHLKSEEAVNDKELVQRLETAMVHWTRQIKEVLGAQEVVEMRESSGPLEEIEFWRDRCADLSGISTQLDKPGVKHIELILQLAKSSYIGPFQKLSKQIQEGSIQAQSNLSFLTLLKQPFQEMVSLKIKEIPNKLPRLLDLVRIIWVNSPYYNTRERLTSLFRKISNEIIRLCSREISLDRIFDGFITSSRKVLQDCIECCTTWKEQYTRAAQTHHRFSKVGWVLDQTSIFAQVDAFIQRCRDLLEVCLCQQQFGRWEDGQQTPLPCFPGQRGPQTTRNLLEIEETFHKNLAILKSVKKTILDVKNTSWHDDYNR</sequence>
<feature type="domain" description="Dynein heavy chain tail" evidence="1">
    <location>
        <begin position="193"/>
        <end position="491"/>
    </location>
</feature>
<organism evidence="2 3">
    <name type="scientific">Ranitomeya imitator</name>
    <name type="common">mimic poison frog</name>
    <dbReference type="NCBI Taxonomy" id="111125"/>
    <lineage>
        <taxon>Eukaryota</taxon>
        <taxon>Metazoa</taxon>
        <taxon>Chordata</taxon>
        <taxon>Craniata</taxon>
        <taxon>Vertebrata</taxon>
        <taxon>Euteleostomi</taxon>
        <taxon>Amphibia</taxon>
        <taxon>Batrachia</taxon>
        <taxon>Anura</taxon>
        <taxon>Neobatrachia</taxon>
        <taxon>Hyloidea</taxon>
        <taxon>Dendrobatidae</taxon>
        <taxon>Dendrobatinae</taxon>
        <taxon>Ranitomeya</taxon>
    </lineage>
</organism>
<dbReference type="InterPro" id="IPR013594">
    <property type="entry name" value="Dynein_heavy_tail"/>
</dbReference>
<dbReference type="Pfam" id="PF08385">
    <property type="entry name" value="DHC_N1"/>
    <property type="match status" value="1"/>
</dbReference>
<keyword evidence="3" id="KW-1185">Reference proteome</keyword>
<proteinExistence type="predicted"/>
<protein>
    <recommendedName>
        <fullName evidence="1">Dynein heavy chain tail domain-containing protein</fullName>
    </recommendedName>
</protein>
<evidence type="ECO:0000313" key="2">
    <source>
        <dbReference type="EMBL" id="CAJ0965701.1"/>
    </source>
</evidence>
<dbReference type="EMBL" id="CAUEEQ010069093">
    <property type="protein sequence ID" value="CAJ0965701.1"/>
    <property type="molecule type" value="Genomic_DNA"/>
</dbReference>
<reference evidence="2" key="1">
    <citation type="submission" date="2023-07" db="EMBL/GenBank/DDBJ databases">
        <authorList>
            <person name="Stuckert A."/>
        </authorList>
    </citation>
    <scope>NUCLEOTIDE SEQUENCE</scope>
</reference>
<evidence type="ECO:0000313" key="3">
    <source>
        <dbReference type="Proteomes" id="UP001176940"/>
    </source>
</evidence>
<name>A0ABN9MG55_9NEOB</name>
<dbReference type="PANTHER" id="PTHR46532">
    <property type="entry name" value="MALE FERTILITY FACTOR KL5"/>
    <property type="match status" value="1"/>
</dbReference>
<dbReference type="Proteomes" id="UP001176940">
    <property type="component" value="Unassembled WGS sequence"/>
</dbReference>
<evidence type="ECO:0000259" key="1">
    <source>
        <dbReference type="Pfam" id="PF08385"/>
    </source>
</evidence>
<comment type="caution">
    <text evidence="2">The sequence shown here is derived from an EMBL/GenBank/DDBJ whole genome shotgun (WGS) entry which is preliminary data.</text>
</comment>
<gene>
    <name evidence="2" type="ORF">RIMI_LOCUS20536798</name>
</gene>
<dbReference type="PANTHER" id="PTHR46532:SF11">
    <property type="entry name" value="DYNEIN AXONEMAL HEAVY CHAIN 12"/>
    <property type="match status" value="1"/>
</dbReference>
<dbReference type="InterPro" id="IPR026983">
    <property type="entry name" value="DHC"/>
</dbReference>